<dbReference type="RefSeq" id="WP_259961500.1">
    <property type="nucleotide sequence ID" value="NZ_JAOAMV010000003.1"/>
</dbReference>
<evidence type="ECO:0000313" key="2">
    <source>
        <dbReference type="EMBL" id="MCT2558625.1"/>
    </source>
</evidence>
<organism evidence="2 3">
    <name type="scientific">Tsuneonella litorea</name>
    <dbReference type="NCBI Taxonomy" id="2976475"/>
    <lineage>
        <taxon>Bacteria</taxon>
        <taxon>Pseudomonadati</taxon>
        <taxon>Pseudomonadota</taxon>
        <taxon>Alphaproteobacteria</taxon>
        <taxon>Sphingomonadales</taxon>
        <taxon>Erythrobacteraceae</taxon>
        <taxon>Tsuneonella</taxon>
    </lineage>
</organism>
<protein>
    <recommendedName>
        <fullName evidence="1">DUF11 domain-containing protein</fullName>
    </recommendedName>
</protein>
<feature type="domain" description="DUF11" evidence="1">
    <location>
        <begin position="350"/>
        <end position="467"/>
    </location>
</feature>
<sequence length="1683" mass="179245">MRPWAFILEMAAALIWALLLFAGPVNAQTISNTARVSWSQEGAARSALSNTIDIDVDPQPAEIETYHPVDNAAPLSISPSQCGGNPLFVFAGQSGGAINVASARTSTLAIGEVLILRFWAPAANLNPSIADSVSVTITGARGDREVIAILETGLDTGIFTGSINTLASTVSKSRNDCRLSVEPEELVEVAVGGGTGLPPVATTLVAILADPYGLVFDSDDGTPVSGARVSLVDAQSGAPATVFADDGVTPWPSSVVTGAPIVDGAGVSHPMGPGEYRFPNASLGNYRIIVAPPSPYSAPSTVSSSNFANFRHSDGSALTINDASYGGSFALTSITPVRIDIPVDRPKVPLAVTKSASRPRAEPGDAVFYSVTVRNPDPTRAKTDIVLADSAPRALRLRPESLRINGQAKPSVVSASIDGHGFTAALGSIPPNGSVRVTYAMVVREDAAPGQAVNHATVIDASGTRTDVESSVVIEHNQLISRMTITGRVMLGDCRQEGPVVGIPGVRVMLEDGSFAITDREGRYHFDGVVPGTHVVQAQTQTLPGDGHFVDCHRSTRSAGSAISRFVSGQGGSLAVADFHAVVPGSPQAAEVPAADGGPTDAAAPAPTYTVNSRAASGAETDWMALGDGPTEFLFPNVDHNPRSPAVRVVIRHRAGQKIELFAGGKAVGALALDGTKVSANRTYAVSAWRAIPLTQRQTVLRAIVRNPDGTVATELVRDVQFVSAPWRAELVKTRSHLVADGKSRPVVAVKFTDRRGRPVRAGVTGTFAVSEPFQSAAMLDQLQLGQLTGRGSASANWTIEGDKGVALIELAPKMVSGPLRLDFQFADGGVQRRQELESWVVPGDLDWTIIGLAEGSIGAKSVADNMERTGEFDSDFGDDARVALYAKGSVLGRFLMTLAYDSAKQKDDQRLLGAIDPKAYYTVFADGSDRRFDAAGREKLYVRIETKAFYALYGDFLTGFDQTVLAQYRRTATGAKVEGRVGKVHGQAFAAKVASRHRHDEIQGNGLSGPYQLRDRDILANSEVVSIEVRDRFRSEIVVSRRELVRFLDYDIDLLAGTISFKQPVLSRDFDLNPQFIVIDYEVFEASASSAWNAGARIDYTFGEDVLRFGATVLTDKGQEFRTELAAVDLRARIGDNTEIRAELAVSRKDGREATAWLVEAEHRTGAVDLIAYVRSVDADFGIGQVSGAEVGRRKFGFDARLEGSQKIAYVFSAWYDDSVVDSSSRQAVQATGTYRTGQTEARLGIAKFADKLSDGTNRDSTVVEVGVSQRLLGNKLELSATSSVAIDGTESADLPERHRLRASYAVTDWARAVGTYEIARGDTVEARTFNAGFELTPWQGSRALTSVGRQIDESGQRTYAAFGLAQTLPVAPSLTIDATIDGNRELGGFDRGELVNPDHPLSSGGHIVSEQSLFEDFTAITLGGSWRHDAWSATVRGEYRDGESVDRKGVTASVIRQLADGVVVGGGGTWTKATANDAATSEIMDAALALAYRPSGSEISFLGKLQYRSDRVAGAVLGEPGPVGSNAVTVGGDAKSQRLLASLSTNWSPYTVRNGQLYQRSEPGMFLGLRRNLDRIEDFDLAGTTLLGGLDARLGIGERFEIGGSATIRANVSDGTTSFAIGPQIGFTPADNTLVTLGYNMTGFRDRDFSEARETDKGLFASIRMKFDSESLSFLGLGRRR</sequence>
<evidence type="ECO:0000259" key="1">
    <source>
        <dbReference type="Pfam" id="PF01345"/>
    </source>
</evidence>
<keyword evidence="3" id="KW-1185">Reference proteome</keyword>
<dbReference type="InterPro" id="IPR047589">
    <property type="entry name" value="DUF11_rpt"/>
</dbReference>
<dbReference type="EMBL" id="JAOAMV010000003">
    <property type="protein sequence ID" value="MCT2558625.1"/>
    <property type="molecule type" value="Genomic_DNA"/>
</dbReference>
<reference evidence="2" key="1">
    <citation type="submission" date="2022-09" db="EMBL/GenBank/DDBJ databases">
        <title>The genome sequence of Tsuneonella sp. YG55.</title>
        <authorList>
            <person name="Liu Y."/>
        </authorList>
    </citation>
    <scope>NUCLEOTIDE SEQUENCE</scope>
    <source>
        <strain evidence="2">YG55</strain>
    </source>
</reference>
<accession>A0A9X2W289</accession>
<dbReference type="Proteomes" id="UP001142648">
    <property type="component" value="Unassembled WGS sequence"/>
</dbReference>
<dbReference type="SUPFAM" id="SSF117074">
    <property type="entry name" value="Hypothetical protein PA1324"/>
    <property type="match status" value="1"/>
</dbReference>
<dbReference type="Pfam" id="PF01345">
    <property type="entry name" value="DUF11"/>
    <property type="match status" value="1"/>
</dbReference>
<proteinExistence type="predicted"/>
<gene>
    <name evidence="2" type="ORF">N0B51_06495</name>
</gene>
<dbReference type="InterPro" id="IPR001434">
    <property type="entry name" value="OmcB-like_DUF11"/>
</dbReference>
<dbReference type="NCBIfam" id="TIGR01451">
    <property type="entry name" value="B_ant_repeat"/>
    <property type="match status" value="1"/>
</dbReference>
<evidence type="ECO:0000313" key="3">
    <source>
        <dbReference type="Proteomes" id="UP001142648"/>
    </source>
</evidence>
<name>A0A9X2W289_9SPHN</name>
<comment type="caution">
    <text evidence="2">The sequence shown here is derived from an EMBL/GenBank/DDBJ whole genome shotgun (WGS) entry which is preliminary data.</text>
</comment>